<gene>
    <name evidence="2" type="ORF">BaRGS_00015335</name>
</gene>
<evidence type="ECO:0000313" key="2">
    <source>
        <dbReference type="EMBL" id="KAK7493435.1"/>
    </source>
</evidence>
<feature type="region of interest" description="Disordered" evidence="1">
    <location>
        <begin position="76"/>
        <end position="100"/>
    </location>
</feature>
<protein>
    <submittedName>
        <fullName evidence="2">Uncharacterized protein</fullName>
    </submittedName>
</protein>
<dbReference type="AlphaFoldDB" id="A0ABD0L2T7"/>
<keyword evidence="3" id="KW-1185">Reference proteome</keyword>
<sequence>MNFKILLIHRSRQKINKSGERKPRTAARFSQTVNTQGIPRKRHRRAAKEILASRSEEDGQIPLFAHLFRNCLSHRQPQTSHCHATPPGEKKKVVTRSTND</sequence>
<evidence type="ECO:0000313" key="3">
    <source>
        <dbReference type="Proteomes" id="UP001519460"/>
    </source>
</evidence>
<dbReference type="Proteomes" id="UP001519460">
    <property type="component" value="Unassembled WGS sequence"/>
</dbReference>
<reference evidence="2 3" key="1">
    <citation type="journal article" date="2023" name="Sci. Data">
        <title>Genome assembly of the Korean intertidal mud-creeper Batillaria attramentaria.</title>
        <authorList>
            <person name="Patra A.K."/>
            <person name="Ho P.T."/>
            <person name="Jun S."/>
            <person name="Lee S.J."/>
            <person name="Kim Y."/>
            <person name="Won Y.J."/>
        </authorList>
    </citation>
    <scope>NUCLEOTIDE SEQUENCE [LARGE SCALE GENOMIC DNA]</scope>
    <source>
        <strain evidence="2">Wonlab-2016</strain>
    </source>
</reference>
<dbReference type="EMBL" id="JACVVK020000093">
    <property type="protein sequence ID" value="KAK7493435.1"/>
    <property type="molecule type" value="Genomic_DNA"/>
</dbReference>
<name>A0ABD0L2T7_9CAEN</name>
<comment type="caution">
    <text evidence="2">The sequence shown here is derived from an EMBL/GenBank/DDBJ whole genome shotgun (WGS) entry which is preliminary data.</text>
</comment>
<evidence type="ECO:0000256" key="1">
    <source>
        <dbReference type="SAM" id="MobiDB-lite"/>
    </source>
</evidence>
<accession>A0ABD0L2T7</accession>
<organism evidence="2 3">
    <name type="scientific">Batillaria attramentaria</name>
    <dbReference type="NCBI Taxonomy" id="370345"/>
    <lineage>
        <taxon>Eukaryota</taxon>
        <taxon>Metazoa</taxon>
        <taxon>Spiralia</taxon>
        <taxon>Lophotrochozoa</taxon>
        <taxon>Mollusca</taxon>
        <taxon>Gastropoda</taxon>
        <taxon>Caenogastropoda</taxon>
        <taxon>Sorbeoconcha</taxon>
        <taxon>Cerithioidea</taxon>
        <taxon>Batillariidae</taxon>
        <taxon>Batillaria</taxon>
    </lineage>
</organism>
<proteinExistence type="predicted"/>